<protein>
    <submittedName>
        <fullName evidence="1">CopG family transcriptional regulator</fullName>
    </submittedName>
</protein>
<dbReference type="RefSeq" id="WP_187474774.1">
    <property type="nucleotide sequence ID" value="NZ_CP060693.1"/>
</dbReference>
<accession>A0A7G9LPH2</accession>
<name>A0A7G9LPH2_9BACT</name>
<evidence type="ECO:0000313" key="2">
    <source>
        <dbReference type="Proteomes" id="UP000515842"/>
    </source>
</evidence>
<dbReference type="AlphaFoldDB" id="A0A7G9LPH2"/>
<sequence length="75" mass="8653">MKTAKEFDELFDNGEDISAFVDYSKGTRPNLAQKRVNLDLPVWMIEKLDKEAKRLGVARQAIMKMFLAQHLEKAI</sequence>
<dbReference type="EMBL" id="CP060693">
    <property type="protein sequence ID" value="QNM90521.1"/>
    <property type="molecule type" value="Genomic_DNA"/>
</dbReference>
<dbReference type="Proteomes" id="UP000515842">
    <property type="component" value="Chromosome"/>
</dbReference>
<reference evidence="1 2" key="1">
    <citation type="journal article" date="2020" name="Front. Microbiol.">
        <title>Genomic Analysis and Antimicrobial Resistance of Aliarcobacter cryaerophilus Strains From German Water Poultry.</title>
        <authorList>
            <person name="Muller E."/>
            <person name="Hotzel H."/>
            <person name="Ahlers C."/>
            <person name="Hanel I."/>
            <person name="Tomaso H."/>
            <person name="Abdel-Glil M.Y."/>
        </authorList>
    </citation>
    <scope>NUCLEOTIDE SEQUENCE [LARGE SCALE GENOMIC DNA]</scope>
    <source>
        <strain evidence="1 2">16CS1285-4</strain>
    </source>
</reference>
<organism evidence="1 2">
    <name type="scientific">Aliarcobacter cryaerophilus</name>
    <dbReference type="NCBI Taxonomy" id="28198"/>
    <lineage>
        <taxon>Bacteria</taxon>
        <taxon>Pseudomonadati</taxon>
        <taxon>Campylobacterota</taxon>
        <taxon>Epsilonproteobacteria</taxon>
        <taxon>Campylobacterales</taxon>
        <taxon>Arcobacteraceae</taxon>
        <taxon>Aliarcobacter</taxon>
    </lineage>
</organism>
<proteinExistence type="predicted"/>
<gene>
    <name evidence="1" type="ORF">HOO34_01945</name>
</gene>
<evidence type="ECO:0000313" key="1">
    <source>
        <dbReference type="EMBL" id="QNM90521.1"/>
    </source>
</evidence>
<dbReference type="Pfam" id="PF12441">
    <property type="entry name" value="CopG_antitoxin"/>
    <property type="match status" value="1"/>
</dbReference>
<dbReference type="NCBIfam" id="NF047399">
    <property type="entry name" value="BrnA_antitoxin_add"/>
    <property type="match status" value="1"/>
</dbReference>
<dbReference type="InterPro" id="IPR022148">
    <property type="entry name" value="CopG_antitoxin"/>
</dbReference>